<reference evidence="1 5" key="1">
    <citation type="submission" date="2017-11" db="EMBL/GenBank/DDBJ databases">
        <title>Genome sequencing of Prevotella intermedia KCOM 1101.</title>
        <authorList>
            <person name="Kook J.-K."/>
            <person name="Park S.-N."/>
            <person name="Lim Y.K."/>
        </authorList>
    </citation>
    <scope>NUCLEOTIDE SEQUENCE [LARGE SCALE GENOMIC DNA]</scope>
    <source>
        <strain evidence="1 5">KCOM 1101</strain>
    </source>
</reference>
<proteinExistence type="predicted"/>
<dbReference type="AlphaFoldDB" id="A0A246ERY3"/>
<dbReference type="EMBL" id="PENF01000002">
    <property type="protein sequence ID" value="PJI19322.1"/>
    <property type="molecule type" value="Genomic_DNA"/>
</dbReference>
<dbReference type="EMBL" id="PEKM01000001">
    <property type="protein sequence ID" value="PIK18985.1"/>
    <property type="molecule type" value="Genomic_DNA"/>
</dbReference>
<evidence type="ECO:0000313" key="2">
    <source>
        <dbReference type="EMBL" id="PIK19796.1"/>
    </source>
</evidence>
<reference evidence="2 6" key="2">
    <citation type="submission" date="2017-11" db="EMBL/GenBank/DDBJ databases">
        <title>Genome sequencing of Prevotella intermedia KCOM 1653.</title>
        <authorList>
            <person name="Kook J.-K."/>
            <person name="Park S.-N."/>
            <person name="Lim Y.K."/>
        </authorList>
    </citation>
    <scope>NUCLEOTIDE SEQUENCE [LARGE SCALE GENOMIC DNA]</scope>
    <source>
        <strain evidence="2 6">KCOM 1653</strain>
    </source>
</reference>
<sequence>MHTASGYKGLAAKTAFSGCFHTVLSFNGSFLQSYISEMVNGCERKSTIVAFLHSVTVSAYRGGYCRLS</sequence>
<evidence type="ECO:0000313" key="5">
    <source>
        <dbReference type="Proteomes" id="UP000229111"/>
    </source>
</evidence>
<accession>A0A246ERY3</accession>
<protein>
    <submittedName>
        <fullName evidence="2">Uncharacterized protein</fullName>
    </submittedName>
</protein>
<reference evidence="3 4" key="3">
    <citation type="submission" date="2017-11" db="EMBL/GenBank/DDBJ databases">
        <title>Genome sequencing of Prevotella intermedia KCOM 2698.</title>
        <authorList>
            <person name="Kook J.-K."/>
            <person name="Park S.-N."/>
            <person name="Lim Y.K."/>
        </authorList>
    </citation>
    <scope>NUCLEOTIDE SEQUENCE [LARGE SCALE GENOMIC DNA]</scope>
    <source>
        <strain evidence="3 4">KCOM 2698</strain>
    </source>
</reference>
<dbReference type="EMBL" id="PEKN01000002">
    <property type="protein sequence ID" value="PIK19796.1"/>
    <property type="molecule type" value="Genomic_DNA"/>
</dbReference>
<organism evidence="2 6">
    <name type="scientific">Prevotella intermedia</name>
    <dbReference type="NCBI Taxonomy" id="28131"/>
    <lineage>
        <taxon>Bacteria</taxon>
        <taxon>Pseudomonadati</taxon>
        <taxon>Bacteroidota</taxon>
        <taxon>Bacteroidia</taxon>
        <taxon>Bacteroidales</taxon>
        <taxon>Prevotellaceae</taxon>
        <taxon>Prevotella</taxon>
    </lineage>
</organism>
<comment type="caution">
    <text evidence="2">The sequence shown here is derived from an EMBL/GenBank/DDBJ whole genome shotgun (WGS) entry which is preliminary data.</text>
</comment>
<evidence type="ECO:0000313" key="4">
    <source>
        <dbReference type="Proteomes" id="UP000229102"/>
    </source>
</evidence>
<evidence type="ECO:0000313" key="6">
    <source>
        <dbReference type="Proteomes" id="UP000230046"/>
    </source>
</evidence>
<name>A0A246ERY3_PREIN</name>
<evidence type="ECO:0000313" key="1">
    <source>
        <dbReference type="EMBL" id="PIK18985.1"/>
    </source>
</evidence>
<dbReference type="Proteomes" id="UP000229111">
    <property type="component" value="Unassembled WGS sequence"/>
</dbReference>
<dbReference type="Proteomes" id="UP000229102">
    <property type="component" value="Unassembled WGS sequence"/>
</dbReference>
<gene>
    <name evidence="1" type="ORF">CTI16_07925</name>
    <name evidence="2" type="ORF">CTI18_10155</name>
    <name evidence="3" type="ORF">CTM53_10800</name>
</gene>
<evidence type="ECO:0000313" key="3">
    <source>
        <dbReference type="EMBL" id="PJI19322.1"/>
    </source>
</evidence>
<dbReference type="Proteomes" id="UP000230046">
    <property type="component" value="Unassembled WGS sequence"/>
</dbReference>